<reference evidence="2" key="3">
    <citation type="submission" date="2015-04" db="UniProtKB">
        <authorList>
            <consortium name="EnsemblPlants"/>
        </authorList>
    </citation>
    <scope>IDENTIFICATION</scope>
</reference>
<dbReference type="EnsemblPlants" id="LPERR07G02530.2">
    <property type="protein sequence ID" value="LPERR07G02530.2"/>
    <property type="gene ID" value="LPERR07G02530"/>
</dbReference>
<sequence>MAAAVGGREEWNWSLGWWVHDNASRPLYNGLKCFDEVAFDKNGQNDTIASVREGPRQSLHSASPMPASFYRAFDRHLLYADWCPASPAGETEREPPPAVGASPPA</sequence>
<reference evidence="3" key="2">
    <citation type="submission" date="2013-12" db="EMBL/GenBank/DDBJ databases">
        <authorList>
            <person name="Yu Y."/>
            <person name="Lee S."/>
            <person name="de Baynast K."/>
            <person name="Wissotski M."/>
            <person name="Liu L."/>
            <person name="Talag J."/>
            <person name="Goicoechea J."/>
            <person name="Angelova A."/>
            <person name="Jetty R."/>
            <person name="Kudrna D."/>
            <person name="Golser W."/>
            <person name="Rivera L."/>
            <person name="Zhang J."/>
            <person name="Wing R."/>
        </authorList>
    </citation>
    <scope>NUCLEOTIDE SEQUENCE</scope>
</reference>
<proteinExistence type="predicted"/>
<name>A0A0D9WVE9_9ORYZ</name>
<accession>A0A0D9WVE9</accession>
<feature type="region of interest" description="Disordered" evidence="1">
    <location>
        <begin position="86"/>
        <end position="105"/>
    </location>
</feature>
<protein>
    <submittedName>
        <fullName evidence="2">Uncharacterized protein</fullName>
    </submittedName>
</protein>
<dbReference type="AlphaFoldDB" id="A0A0D9WVE9"/>
<keyword evidence="3" id="KW-1185">Reference proteome</keyword>
<organism evidence="2 3">
    <name type="scientific">Leersia perrieri</name>
    <dbReference type="NCBI Taxonomy" id="77586"/>
    <lineage>
        <taxon>Eukaryota</taxon>
        <taxon>Viridiplantae</taxon>
        <taxon>Streptophyta</taxon>
        <taxon>Embryophyta</taxon>
        <taxon>Tracheophyta</taxon>
        <taxon>Spermatophyta</taxon>
        <taxon>Magnoliopsida</taxon>
        <taxon>Liliopsida</taxon>
        <taxon>Poales</taxon>
        <taxon>Poaceae</taxon>
        <taxon>BOP clade</taxon>
        <taxon>Oryzoideae</taxon>
        <taxon>Oryzeae</taxon>
        <taxon>Oryzinae</taxon>
        <taxon>Leersia</taxon>
    </lineage>
</organism>
<evidence type="ECO:0000313" key="3">
    <source>
        <dbReference type="Proteomes" id="UP000032180"/>
    </source>
</evidence>
<reference evidence="2 3" key="1">
    <citation type="submission" date="2012-08" db="EMBL/GenBank/DDBJ databases">
        <title>Oryza genome evolution.</title>
        <authorList>
            <person name="Wing R.A."/>
        </authorList>
    </citation>
    <scope>NUCLEOTIDE SEQUENCE</scope>
</reference>
<dbReference type="Proteomes" id="UP000032180">
    <property type="component" value="Chromosome 7"/>
</dbReference>
<evidence type="ECO:0000256" key="1">
    <source>
        <dbReference type="SAM" id="MobiDB-lite"/>
    </source>
</evidence>
<dbReference type="Gramene" id="LPERR07G02530.2">
    <property type="protein sequence ID" value="LPERR07G02530.2"/>
    <property type="gene ID" value="LPERR07G02530"/>
</dbReference>
<evidence type="ECO:0000313" key="2">
    <source>
        <dbReference type="EnsemblPlants" id="LPERR07G02530.2"/>
    </source>
</evidence>